<dbReference type="RefSeq" id="WP_050337945.1">
    <property type="nucleotide sequence ID" value="NZ_AZCU01000007.1"/>
</dbReference>
<dbReference type="Gene3D" id="3.40.50.1220">
    <property type="entry name" value="TPP-binding domain"/>
    <property type="match status" value="1"/>
</dbReference>
<gene>
    <name evidence="2" type="ORF">FD24_GL003059</name>
</gene>
<dbReference type="AlphaFoldDB" id="A0A837RAG6"/>
<dbReference type="InterPro" id="IPR029035">
    <property type="entry name" value="DHS-like_NAD/FAD-binding_dom"/>
</dbReference>
<dbReference type="Gene3D" id="2.40.110.10">
    <property type="entry name" value="Butyryl-CoA Dehydrogenase, subunit A, domain 2"/>
    <property type="match status" value="1"/>
</dbReference>
<dbReference type="Pfam" id="PF00766">
    <property type="entry name" value="ETF_alpha"/>
    <property type="match status" value="1"/>
</dbReference>
<evidence type="ECO:0000313" key="2">
    <source>
        <dbReference type="EMBL" id="KRK25566.1"/>
    </source>
</evidence>
<dbReference type="GO" id="GO:0003995">
    <property type="term" value="F:acyl-CoA dehydrogenase activity"/>
    <property type="evidence" value="ECO:0007669"/>
    <property type="project" value="TreeGrafter"/>
</dbReference>
<name>A0A837RAG6_LACPE</name>
<comment type="caution">
    <text evidence="2">The sequence shown here is derived from an EMBL/GenBank/DDBJ whole genome shotgun (WGS) entry which is preliminary data.</text>
</comment>
<dbReference type="InterPro" id="IPR036250">
    <property type="entry name" value="AcylCo_DH-like_C"/>
</dbReference>
<dbReference type="InterPro" id="IPR046373">
    <property type="entry name" value="Acyl-CoA_Oxase/DH_mid-dom_sf"/>
</dbReference>
<accession>A0A837RAG6</accession>
<dbReference type="SUPFAM" id="SSF56645">
    <property type="entry name" value="Acyl-CoA dehydrogenase NM domain-like"/>
    <property type="match status" value="1"/>
</dbReference>
<evidence type="ECO:0000313" key="3">
    <source>
        <dbReference type="Proteomes" id="UP000051020"/>
    </source>
</evidence>
<dbReference type="PANTHER" id="PTHR43884">
    <property type="entry name" value="ACYL-COA DEHYDROGENASE"/>
    <property type="match status" value="1"/>
</dbReference>
<proteinExistence type="predicted"/>
<dbReference type="PANTHER" id="PTHR43884:SF19">
    <property type="entry name" value="ACYL-COA DEHYDROGENASE FADE4-RELATED"/>
    <property type="match status" value="1"/>
</dbReference>
<dbReference type="SUPFAM" id="SSF52467">
    <property type="entry name" value="DHS-like NAD/FAD-binding domain"/>
    <property type="match status" value="1"/>
</dbReference>
<dbReference type="InterPro" id="IPR014731">
    <property type="entry name" value="ETF_asu_C"/>
</dbReference>
<protein>
    <recommendedName>
        <fullName evidence="1">Electron transfer flavoprotein alpha subunit C-terminal domain-containing protein</fullName>
    </recommendedName>
</protein>
<dbReference type="EMBL" id="AZCU01000007">
    <property type="protein sequence ID" value="KRK25566.1"/>
    <property type="molecule type" value="Genomic_DNA"/>
</dbReference>
<dbReference type="InterPro" id="IPR009100">
    <property type="entry name" value="AcylCoA_DH/oxidase_NM_dom_sf"/>
</dbReference>
<dbReference type="GO" id="GO:0005886">
    <property type="term" value="C:plasma membrane"/>
    <property type="evidence" value="ECO:0007669"/>
    <property type="project" value="TreeGrafter"/>
</dbReference>
<reference evidence="2 3" key="1">
    <citation type="journal article" date="2015" name="Genome Announc.">
        <title>Expanding the biotechnology potential of lactobacilli through comparative genomics of 213 strains and associated genera.</title>
        <authorList>
            <person name="Sun Z."/>
            <person name="Harris H.M."/>
            <person name="McCann A."/>
            <person name="Guo C."/>
            <person name="Argimon S."/>
            <person name="Zhang W."/>
            <person name="Yang X."/>
            <person name="Jeffery I.B."/>
            <person name="Cooney J.C."/>
            <person name="Kagawa T.F."/>
            <person name="Liu W."/>
            <person name="Song Y."/>
            <person name="Salvetti E."/>
            <person name="Wrobel A."/>
            <person name="Rasinkangas P."/>
            <person name="Parkhill J."/>
            <person name="Rea M.C."/>
            <person name="O'Sullivan O."/>
            <person name="Ritari J."/>
            <person name="Douillard F.P."/>
            <person name="Paul Ross R."/>
            <person name="Yang R."/>
            <person name="Briner A.E."/>
            <person name="Felis G.E."/>
            <person name="de Vos W.M."/>
            <person name="Barrangou R."/>
            <person name="Klaenhammer T.R."/>
            <person name="Caufield P.W."/>
            <person name="Cui Y."/>
            <person name="Zhang H."/>
            <person name="O'Toole P.W."/>
        </authorList>
    </citation>
    <scope>NUCLEOTIDE SEQUENCE [LARGE SCALE GENOMIC DNA]</scope>
    <source>
        <strain evidence="2 3">DSM 20314</strain>
    </source>
</reference>
<dbReference type="Proteomes" id="UP000051020">
    <property type="component" value="Unassembled WGS sequence"/>
</dbReference>
<dbReference type="Gene3D" id="1.20.140.10">
    <property type="entry name" value="Butyryl-CoA Dehydrogenase, subunit A, domain 3"/>
    <property type="match status" value="1"/>
</dbReference>
<dbReference type="GeneID" id="49392558"/>
<organism evidence="2 3">
    <name type="scientific">Lactiplantibacillus pentosus DSM 20314</name>
    <dbReference type="NCBI Taxonomy" id="1423791"/>
    <lineage>
        <taxon>Bacteria</taxon>
        <taxon>Bacillati</taxon>
        <taxon>Bacillota</taxon>
        <taxon>Bacilli</taxon>
        <taxon>Lactobacillales</taxon>
        <taxon>Lactobacillaceae</taxon>
        <taxon>Lactiplantibacillus</taxon>
    </lineage>
</organism>
<feature type="domain" description="Electron transfer flavoprotein alpha subunit C-terminal" evidence="1">
    <location>
        <begin position="394"/>
        <end position="473"/>
    </location>
</feature>
<sequence>MELHLSARQMALWQTLQALAREQLMGMTMQLETTGTVDPALLASLTEQLALSDGLADERLTQRVLALLVLAQNSAGLASQFAARWQVEDAVATFGTPQQRQQYLTPQTTFGLAALPFRVTDSSTVKATPVTAGWQLTGTVKAVLNAGQATDYLVLAQTPPDAAGAFMIKADQAGVEIGNPVPLLGLRGLSVADLKLTAVPATAANQLGQLGRGQRVLQRAQAVGQLFAATVTAGVWQHATDQVRQLALAEQPPLTALAPALALTASLETSVFNAAQQADDDRGFTDAAQLAALFASQQALVPFEPLMPLIGDLAYTQQSPLVALRNDLATLPLLVGTAGQLATTYATTNFNDDAALSVGHESATAPEHLVVADLHRVVKRLKLTQDVPVNVGSIATAKRIIALGRGAMTPAVLLQAQQLAKWIGAAIAVTQPLTAMEQFSVEQQIGGSAVTVAPEVLINVGVSGDDDYLAGMSGAQHVLSVNSDEQAPIFNHSQQIFIGAADEFLDGMVAALN</sequence>
<evidence type="ECO:0000259" key="1">
    <source>
        <dbReference type="Pfam" id="PF00766"/>
    </source>
</evidence>
<dbReference type="SUPFAM" id="SSF47203">
    <property type="entry name" value="Acyl-CoA dehydrogenase C-terminal domain-like"/>
    <property type="match status" value="1"/>
</dbReference>